<proteinExistence type="predicted"/>
<evidence type="ECO:0008006" key="3">
    <source>
        <dbReference type="Google" id="ProtNLM"/>
    </source>
</evidence>
<accession>A0A2H5QDY0</accession>
<keyword evidence="2" id="KW-1185">Reference proteome</keyword>
<dbReference type="EMBL" id="BDQV01000321">
    <property type="protein sequence ID" value="GAY62791.1"/>
    <property type="molecule type" value="Genomic_DNA"/>
</dbReference>
<reference evidence="1 2" key="1">
    <citation type="journal article" date="2017" name="Front. Genet.">
        <title>Draft sequencing of the heterozygous diploid genome of Satsuma (Citrus unshiu Marc.) using a hybrid assembly approach.</title>
        <authorList>
            <person name="Shimizu T."/>
            <person name="Tanizawa Y."/>
            <person name="Mochizuki T."/>
            <person name="Nagasaki H."/>
            <person name="Yoshioka T."/>
            <person name="Toyoda A."/>
            <person name="Fujiyama A."/>
            <person name="Kaminuma E."/>
            <person name="Nakamura Y."/>
        </authorList>
    </citation>
    <scope>NUCLEOTIDE SEQUENCE [LARGE SCALE GENOMIC DNA]</scope>
    <source>
        <strain evidence="2">cv. Miyagawa wase</strain>
    </source>
</reference>
<sequence>MIASRQLFISSICSSSSSNYNLVADETLDPRLPTPSLNVQGKLISIMEVAIACLDETPEFRSTMQKVSQALKIWSGS</sequence>
<name>A0A2H5QDY0_CITUN</name>
<dbReference type="STRING" id="55188.A0A2H5QDY0"/>
<evidence type="ECO:0000313" key="2">
    <source>
        <dbReference type="Proteomes" id="UP000236630"/>
    </source>
</evidence>
<evidence type="ECO:0000313" key="1">
    <source>
        <dbReference type="EMBL" id="GAY62791.1"/>
    </source>
</evidence>
<comment type="caution">
    <text evidence="1">The sequence shown here is derived from an EMBL/GenBank/DDBJ whole genome shotgun (WGS) entry which is preliminary data.</text>
</comment>
<protein>
    <recommendedName>
        <fullName evidence="3">Serine-threonine/tyrosine-protein kinase catalytic domain-containing protein</fullName>
    </recommendedName>
</protein>
<gene>
    <name evidence="1" type="ORF">CUMW_220600</name>
</gene>
<dbReference type="Proteomes" id="UP000236630">
    <property type="component" value="Unassembled WGS sequence"/>
</dbReference>
<dbReference type="AlphaFoldDB" id="A0A2H5QDY0"/>
<organism evidence="1 2">
    <name type="scientific">Citrus unshiu</name>
    <name type="common">Satsuma mandarin</name>
    <name type="synonym">Citrus nobilis var. unshiu</name>
    <dbReference type="NCBI Taxonomy" id="55188"/>
    <lineage>
        <taxon>Eukaryota</taxon>
        <taxon>Viridiplantae</taxon>
        <taxon>Streptophyta</taxon>
        <taxon>Embryophyta</taxon>
        <taxon>Tracheophyta</taxon>
        <taxon>Spermatophyta</taxon>
        <taxon>Magnoliopsida</taxon>
        <taxon>eudicotyledons</taxon>
        <taxon>Gunneridae</taxon>
        <taxon>Pentapetalae</taxon>
        <taxon>rosids</taxon>
        <taxon>malvids</taxon>
        <taxon>Sapindales</taxon>
        <taxon>Rutaceae</taxon>
        <taxon>Aurantioideae</taxon>
        <taxon>Citrus</taxon>
    </lineage>
</organism>